<evidence type="ECO:0000256" key="1">
    <source>
        <dbReference type="SAM" id="MobiDB-lite"/>
    </source>
</evidence>
<reference evidence="3" key="1">
    <citation type="submission" date="2014-10" db="EMBL/GenBank/DDBJ databases">
        <authorList>
            <person name="King R."/>
        </authorList>
    </citation>
    <scope>NUCLEOTIDE SEQUENCE [LARGE SCALE GENOMIC DNA]</scope>
    <source>
        <strain evidence="3">A3/5</strain>
    </source>
</reference>
<feature type="compositionally biased region" description="Polar residues" evidence="1">
    <location>
        <begin position="297"/>
        <end position="312"/>
    </location>
</feature>
<proteinExistence type="predicted"/>
<feature type="region of interest" description="Disordered" evidence="1">
    <location>
        <begin position="229"/>
        <end position="251"/>
    </location>
</feature>
<accession>A0A2L2T471</accession>
<feature type="compositionally biased region" description="Polar residues" evidence="1">
    <location>
        <begin position="229"/>
        <end position="240"/>
    </location>
</feature>
<protein>
    <submittedName>
        <fullName evidence="2">Uncharacterized protein</fullName>
    </submittedName>
</protein>
<organism evidence="2 3">
    <name type="scientific">Fusarium venenatum</name>
    <dbReference type="NCBI Taxonomy" id="56646"/>
    <lineage>
        <taxon>Eukaryota</taxon>
        <taxon>Fungi</taxon>
        <taxon>Dikarya</taxon>
        <taxon>Ascomycota</taxon>
        <taxon>Pezizomycotina</taxon>
        <taxon>Sordariomycetes</taxon>
        <taxon>Hypocreomycetidae</taxon>
        <taxon>Hypocreales</taxon>
        <taxon>Nectriaceae</taxon>
        <taxon>Fusarium</taxon>
    </lineage>
</organism>
<keyword evidence="3" id="KW-1185">Reference proteome</keyword>
<dbReference type="Proteomes" id="UP000245910">
    <property type="component" value="Chromosome IIII"/>
</dbReference>
<evidence type="ECO:0000313" key="3">
    <source>
        <dbReference type="Proteomes" id="UP000245910"/>
    </source>
</evidence>
<dbReference type="EMBL" id="LN649232">
    <property type="protein sequence ID" value="CEI40069.1"/>
    <property type="molecule type" value="Genomic_DNA"/>
</dbReference>
<sequence>MQGASHILPNRLFLCVVADQHHEYCDKSFPTIEKHKLVNPFGQCVADITDSSISEHLKRCHSLVYYCGDCLFKFNTSLPEKNLGHAKKEHEKECKRKPSPENLEARNGHWLMDRDQYHRFKVVGWRKTHVSDQIFINGEKESLSKRSWRRIRETIFPGSEIELNAEPATSYQTTEDVMAMVERRTSAIMPQLTDIPAPSTGLRQRSRLVPIPPSTTDMSQLSTQFSWETDSLTDPSSHVFSHSGADGHEETYGAEYGNATGPADSLAWVWEEYQGQQSSDSLNGAGGWLPELPPQVLMSSDTGDPQQASYQE</sequence>
<feature type="region of interest" description="Disordered" evidence="1">
    <location>
        <begin position="275"/>
        <end position="312"/>
    </location>
</feature>
<name>A0A2L2T471_9HYPO</name>
<evidence type="ECO:0000313" key="2">
    <source>
        <dbReference type="EMBL" id="CEI40069.1"/>
    </source>
</evidence>
<dbReference type="AlphaFoldDB" id="A0A2L2T471"/>